<organism evidence="1 2">
    <name type="scientific">Adineta ricciae</name>
    <name type="common">Rotifer</name>
    <dbReference type="NCBI Taxonomy" id="249248"/>
    <lineage>
        <taxon>Eukaryota</taxon>
        <taxon>Metazoa</taxon>
        <taxon>Spiralia</taxon>
        <taxon>Gnathifera</taxon>
        <taxon>Rotifera</taxon>
        <taxon>Eurotatoria</taxon>
        <taxon>Bdelloidea</taxon>
        <taxon>Adinetida</taxon>
        <taxon>Adinetidae</taxon>
        <taxon>Adineta</taxon>
    </lineage>
</organism>
<reference evidence="1" key="1">
    <citation type="submission" date="2021-02" db="EMBL/GenBank/DDBJ databases">
        <authorList>
            <person name="Nowell W R."/>
        </authorList>
    </citation>
    <scope>NUCLEOTIDE SEQUENCE</scope>
</reference>
<comment type="caution">
    <text evidence="1">The sequence shown here is derived from an EMBL/GenBank/DDBJ whole genome shotgun (WGS) entry which is preliminary data.</text>
</comment>
<proteinExistence type="predicted"/>
<sequence>MVHTINLKYINYCITISIIFGSSYTNTYSKQVFDQKSSYTYTNGYLDEALNVDFTSEHALNIPKYLTQNLWPNYSKEMNEAEQFIATDMLSDEAISWVTHAGYRIIWQKPLRFHFIGVVDYRNTLSILILNLGGYESLLKIQLLVRAATNHNPIFLTIRRKTNERVNYKTIINALPRADLVIYGYANTIMSHILQHASSKELKHVPQSLISHLKNTTAWVGNLNSFRPLYVLHTETGKTIWIVSNVYGNEAKWLVESI</sequence>
<name>A0A816H7K8_ADIRI</name>
<dbReference type="Proteomes" id="UP000663828">
    <property type="component" value="Unassembled WGS sequence"/>
</dbReference>
<evidence type="ECO:0000313" key="2">
    <source>
        <dbReference type="Proteomes" id="UP000663828"/>
    </source>
</evidence>
<keyword evidence="2" id="KW-1185">Reference proteome</keyword>
<protein>
    <submittedName>
        <fullName evidence="1">Uncharacterized protein</fullName>
    </submittedName>
</protein>
<accession>A0A816H7K8</accession>
<feature type="non-terminal residue" evidence="1">
    <location>
        <position position="258"/>
    </location>
</feature>
<evidence type="ECO:0000313" key="1">
    <source>
        <dbReference type="EMBL" id="CAF1683383.1"/>
    </source>
</evidence>
<dbReference type="AlphaFoldDB" id="A0A816H7K8"/>
<gene>
    <name evidence="1" type="ORF">XAT740_LOCUS61184</name>
</gene>
<dbReference type="EMBL" id="CAJNOR010015830">
    <property type="protein sequence ID" value="CAF1683383.1"/>
    <property type="molecule type" value="Genomic_DNA"/>
</dbReference>